<keyword evidence="1" id="KW-1133">Transmembrane helix</keyword>
<accession>A0ABD5UFD5</accession>
<dbReference type="Proteomes" id="UP001596406">
    <property type="component" value="Unassembled WGS sequence"/>
</dbReference>
<keyword evidence="3" id="KW-1185">Reference proteome</keyword>
<dbReference type="EMBL" id="JBHSXM010000001">
    <property type="protein sequence ID" value="MFC6836896.1"/>
    <property type="molecule type" value="Genomic_DNA"/>
</dbReference>
<dbReference type="RefSeq" id="WP_304448570.1">
    <property type="nucleotide sequence ID" value="NZ_JARRAH010000001.1"/>
</dbReference>
<evidence type="ECO:0000256" key="1">
    <source>
        <dbReference type="SAM" id="Phobius"/>
    </source>
</evidence>
<reference evidence="2 3" key="1">
    <citation type="journal article" date="2019" name="Int. J. Syst. Evol. Microbiol.">
        <title>The Global Catalogue of Microorganisms (GCM) 10K type strain sequencing project: providing services to taxonomists for standard genome sequencing and annotation.</title>
        <authorList>
            <consortium name="The Broad Institute Genomics Platform"/>
            <consortium name="The Broad Institute Genome Sequencing Center for Infectious Disease"/>
            <person name="Wu L."/>
            <person name="Ma J."/>
        </authorList>
    </citation>
    <scope>NUCLEOTIDE SEQUENCE [LARGE SCALE GENOMIC DNA]</scope>
    <source>
        <strain evidence="2 3">PSRA2</strain>
    </source>
</reference>
<feature type="transmembrane region" description="Helical" evidence="1">
    <location>
        <begin position="12"/>
        <end position="33"/>
    </location>
</feature>
<feature type="transmembrane region" description="Helical" evidence="1">
    <location>
        <begin position="39"/>
        <end position="57"/>
    </location>
</feature>
<name>A0ABD5UFD5_9EURY</name>
<comment type="caution">
    <text evidence="2">The sequence shown here is derived from an EMBL/GenBank/DDBJ whole genome shotgun (WGS) entry which is preliminary data.</text>
</comment>
<sequence length="59" mass="6325">MPGRSSRSPTLQWVGLAAFVVALVGFVVFGWRFGGESDTFPFALGVAVAVLALGWTLRR</sequence>
<keyword evidence="1" id="KW-0812">Transmembrane</keyword>
<evidence type="ECO:0000313" key="3">
    <source>
        <dbReference type="Proteomes" id="UP001596406"/>
    </source>
</evidence>
<protein>
    <submittedName>
        <fullName evidence="2">Multidrug transporter</fullName>
    </submittedName>
</protein>
<keyword evidence="1" id="KW-0472">Membrane</keyword>
<gene>
    <name evidence="2" type="ORF">ACFQHK_10275</name>
</gene>
<organism evidence="2 3">
    <name type="scientific">Halomarina ordinaria</name>
    <dbReference type="NCBI Taxonomy" id="3033939"/>
    <lineage>
        <taxon>Archaea</taxon>
        <taxon>Methanobacteriati</taxon>
        <taxon>Methanobacteriota</taxon>
        <taxon>Stenosarchaea group</taxon>
        <taxon>Halobacteria</taxon>
        <taxon>Halobacteriales</taxon>
        <taxon>Natronomonadaceae</taxon>
        <taxon>Halomarina</taxon>
    </lineage>
</organism>
<dbReference type="AlphaFoldDB" id="A0ABD5UFD5"/>
<evidence type="ECO:0000313" key="2">
    <source>
        <dbReference type="EMBL" id="MFC6836896.1"/>
    </source>
</evidence>
<proteinExistence type="predicted"/>